<accession>A0AAV9GP62</accession>
<keyword evidence="2" id="KW-1133">Transmembrane helix</keyword>
<dbReference type="PANTHER" id="PTHR35392:SF3">
    <property type="entry name" value="ZN(2)-C6 FUNGAL-TYPE DOMAIN-CONTAINING PROTEIN"/>
    <property type="match status" value="1"/>
</dbReference>
<name>A0AAV9GP62_9PEZI</name>
<gene>
    <name evidence="3" type="ORF">QBC34DRAFT_438405</name>
</gene>
<dbReference type="AlphaFoldDB" id="A0AAV9GP62"/>
<organism evidence="3 4">
    <name type="scientific">Podospora aff. communis PSN243</name>
    <dbReference type="NCBI Taxonomy" id="3040156"/>
    <lineage>
        <taxon>Eukaryota</taxon>
        <taxon>Fungi</taxon>
        <taxon>Dikarya</taxon>
        <taxon>Ascomycota</taxon>
        <taxon>Pezizomycotina</taxon>
        <taxon>Sordariomycetes</taxon>
        <taxon>Sordariomycetidae</taxon>
        <taxon>Sordariales</taxon>
        <taxon>Podosporaceae</taxon>
        <taxon>Podospora</taxon>
    </lineage>
</organism>
<reference evidence="3" key="1">
    <citation type="journal article" date="2023" name="Mol. Phylogenet. Evol.">
        <title>Genome-scale phylogeny and comparative genomics of the fungal order Sordariales.</title>
        <authorList>
            <person name="Hensen N."/>
            <person name="Bonometti L."/>
            <person name="Westerberg I."/>
            <person name="Brannstrom I.O."/>
            <person name="Guillou S."/>
            <person name="Cros-Aarteil S."/>
            <person name="Calhoun S."/>
            <person name="Haridas S."/>
            <person name="Kuo A."/>
            <person name="Mondo S."/>
            <person name="Pangilinan J."/>
            <person name="Riley R."/>
            <person name="LaButti K."/>
            <person name="Andreopoulos B."/>
            <person name="Lipzen A."/>
            <person name="Chen C."/>
            <person name="Yan M."/>
            <person name="Daum C."/>
            <person name="Ng V."/>
            <person name="Clum A."/>
            <person name="Steindorff A."/>
            <person name="Ohm R.A."/>
            <person name="Martin F."/>
            <person name="Silar P."/>
            <person name="Natvig D.O."/>
            <person name="Lalanne C."/>
            <person name="Gautier V."/>
            <person name="Ament-Velasquez S.L."/>
            <person name="Kruys A."/>
            <person name="Hutchinson M.I."/>
            <person name="Powell A.J."/>
            <person name="Barry K."/>
            <person name="Miller A.N."/>
            <person name="Grigoriev I.V."/>
            <person name="Debuchy R."/>
            <person name="Gladieux P."/>
            <person name="Hiltunen Thoren M."/>
            <person name="Johannesson H."/>
        </authorList>
    </citation>
    <scope>NUCLEOTIDE SEQUENCE</scope>
    <source>
        <strain evidence="3">PSN243</strain>
    </source>
</reference>
<feature type="compositionally biased region" description="Polar residues" evidence="1">
    <location>
        <begin position="126"/>
        <end position="143"/>
    </location>
</feature>
<comment type="caution">
    <text evidence="3">The sequence shown here is derived from an EMBL/GenBank/DDBJ whole genome shotgun (WGS) entry which is preliminary data.</text>
</comment>
<feature type="region of interest" description="Disordered" evidence="1">
    <location>
        <begin position="372"/>
        <end position="398"/>
    </location>
</feature>
<keyword evidence="2" id="KW-0812">Transmembrane</keyword>
<dbReference type="InterPro" id="IPR052973">
    <property type="entry name" value="Fungal_sec-metab_reg_TF"/>
</dbReference>
<sequence>MPRWRGPVFTGPVAYLLPQAPNNLKRRQAYCHEDAPAEPVLQDIAHSSSTSLDASPLSVDYRYILERAPTTSVRITVPLSRLLDLNRPENQHFILGQAAESLNIPLPALLELSSRQHHLHKRPRLTPSTPMSTPYSDNPSLQNEQEKSPLAGPSGRVNSTARKPFTVFTDGFPPSGWTGARIADCLANFPICPPCSTYEPSAYQSLPTTASYDYDSARPAMEDPLVPLPAHSQPALDPTPLTTDQAALFACDDSTLMAQYLANYPPLQPNRVMAVQPPPNREEMVYPMAPAAAKYNSSPEETGAAAGLGIPSQSHVMNAPIDPSALQDSYSGEVGPNTFARHGGYVRAPSRYNSIQGFEVKDDPDNLDVQGRPSFDLFPHPRTLPARRGPFKDSGQRELTARTRKIGSCIRCRMQRIRVSDPDQTTSVAKTCTGGDLVWADILSQCNLDPEDERGPCISCKKIAANSRVYRLNCLRWKITDVKLFKPGQVKGHEWTNRWKDSVVDDIGTWESSDLRVIQVTEGYTNRTIHLQVRRFQPQDGDKLDRSWVSGGVKKSVTIPPFAIVDMESAKSAFDQHIKEGLSACCRRLLGPQKLLWRTYALAIKLMTRPSTNESERKLLISTLDLWMSVRLTTKSFEIVGNDTLDMPQNLIQDENNPLHGKIPLPPVMGAQIDSVLIHQIQPQLRRRTLEELQKMTQDKKQKTWLTIYLVTFILLHNIALITKHDADYARKHGMKRRFAREDNVKEYNLGANTLLAYFHYCNKGIYPFSSECKDQDLQSLAELDDEAMEFVKYTREYASEHSRGWKDVWDEENYEDQYYYVSQLFEQNWQPRTM</sequence>
<feature type="region of interest" description="Disordered" evidence="1">
    <location>
        <begin position="117"/>
        <end position="159"/>
    </location>
</feature>
<dbReference type="Proteomes" id="UP001321760">
    <property type="component" value="Unassembled WGS sequence"/>
</dbReference>
<evidence type="ECO:0000256" key="1">
    <source>
        <dbReference type="SAM" id="MobiDB-lite"/>
    </source>
</evidence>
<reference evidence="3" key="2">
    <citation type="submission" date="2023-05" db="EMBL/GenBank/DDBJ databases">
        <authorList>
            <consortium name="Lawrence Berkeley National Laboratory"/>
            <person name="Steindorff A."/>
            <person name="Hensen N."/>
            <person name="Bonometti L."/>
            <person name="Westerberg I."/>
            <person name="Brannstrom I.O."/>
            <person name="Guillou S."/>
            <person name="Cros-Aarteil S."/>
            <person name="Calhoun S."/>
            <person name="Haridas S."/>
            <person name="Kuo A."/>
            <person name="Mondo S."/>
            <person name="Pangilinan J."/>
            <person name="Riley R."/>
            <person name="Labutti K."/>
            <person name="Andreopoulos B."/>
            <person name="Lipzen A."/>
            <person name="Chen C."/>
            <person name="Yanf M."/>
            <person name="Daum C."/>
            <person name="Ng V."/>
            <person name="Clum A."/>
            <person name="Ohm R."/>
            <person name="Martin F."/>
            <person name="Silar P."/>
            <person name="Natvig D."/>
            <person name="Lalanne C."/>
            <person name="Gautier V."/>
            <person name="Ament-Velasquez S.L."/>
            <person name="Kruys A."/>
            <person name="Hutchinson M.I."/>
            <person name="Powell A.J."/>
            <person name="Barry K."/>
            <person name="Miller A.N."/>
            <person name="Grigoriev I.V."/>
            <person name="Debuchy R."/>
            <person name="Gladieux P."/>
            <person name="Thoren M.H."/>
            <person name="Johannesson H."/>
        </authorList>
    </citation>
    <scope>NUCLEOTIDE SEQUENCE</scope>
    <source>
        <strain evidence="3">PSN243</strain>
    </source>
</reference>
<evidence type="ECO:0000313" key="4">
    <source>
        <dbReference type="Proteomes" id="UP001321760"/>
    </source>
</evidence>
<evidence type="ECO:0000313" key="3">
    <source>
        <dbReference type="EMBL" id="KAK4449300.1"/>
    </source>
</evidence>
<protein>
    <submittedName>
        <fullName evidence="3">Uncharacterized protein</fullName>
    </submittedName>
</protein>
<feature type="transmembrane region" description="Helical" evidence="2">
    <location>
        <begin position="704"/>
        <end position="723"/>
    </location>
</feature>
<dbReference type="PANTHER" id="PTHR35392">
    <property type="entry name" value="ZN(II)2CYS6 TRANSCRIPTION FACTOR (EUROFUNG)-RELATED-RELATED"/>
    <property type="match status" value="1"/>
</dbReference>
<keyword evidence="4" id="KW-1185">Reference proteome</keyword>
<dbReference type="EMBL" id="MU865938">
    <property type="protein sequence ID" value="KAK4449300.1"/>
    <property type="molecule type" value="Genomic_DNA"/>
</dbReference>
<keyword evidence="2" id="KW-0472">Membrane</keyword>
<evidence type="ECO:0000256" key="2">
    <source>
        <dbReference type="SAM" id="Phobius"/>
    </source>
</evidence>
<proteinExistence type="predicted"/>